<comment type="caution">
    <text evidence="2">The sequence shown here is derived from an EMBL/GenBank/DDBJ whole genome shotgun (WGS) entry which is preliminary data.</text>
</comment>
<sequence>MSTTPVRRILLALALTTAALLGTAAPAHAVTPAEKLAALSTFTQTSVSGYNSWNAARQNQGAWSAYGFDWSTDYCSSSPDNPLGFDFTLACYRHDFGYRNYKAVGAFSANKSRLDSAFYEDLKRKCATYSAAVRPACTSLAWTYYQAVSIFGSLAEVDPADVRAAADLI</sequence>
<dbReference type="Pfam" id="PF09056">
    <property type="entry name" value="Phospholip_A2_3"/>
    <property type="match status" value="1"/>
</dbReference>
<keyword evidence="3" id="KW-1185">Reference proteome</keyword>
<organism evidence="2 3">
    <name type="scientific">Actinoplanes subglobosus</name>
    <dbReference type="NCBI Taxonomy" id="1547892"/>
    <lineage>
        <taxon>Bacteria</taxon>
        <taxon>Bacillati</taxon>
        <taxon>Actinomycetota</taxon>
        <taxon>Actinomycetes</taxon>
        <taxon>Micromonosporales</taxon>
        <taxon>Micromonosporaceae</taxon>
        <taxon>Actinoplanes</taxon>
    </lineage>
</organism>
<evidence type="ECO:0000313" key="2">
    <source>
        <dbReference type="EMBL" id="MFC4065847.1"/>
    </source>
</evidence>
<evidence type="ECO:0000313" key="3">
    <source>
        <dbReference type="Proteomes" id="UP001595867"/>
    </source>
</evidence>
<accession>A0ABV8IS91</accession>
<dbReference type="InterPro" id="IPR015141">
    <property type="entry name" value="PLipase_A2_prok/fun"/>
</dbReference>
<dbReference type="Proteomes" id="UP001595867">
    <property type="component" value="Unassembled WGS sequence"/>
</dbReference>
<name>A0ABV8IS91_9ACTN</name>
<feature type="signal peptide" evidence="1">
    <location>
        <begin position="1"/>
        <end position="29"/>
    </location>
</feature>
<reference evidence="3" key="1">
    <citation type="journal article" date="2019" name="Int. J. Syst. Evol. Microbiol.">
        <title>The Global Catalogue of Microorganisms (GCM) 10K type strain sequencing project: providing services to taxonomists for standard genome sequencing and annotation.</title>
        <authorList>
            <consortium name="The Broad Institute Genomics Platform"/>
            <consortium name="The Broad Institute Genome Sequencing Center for Infectious Disease"/>
            <person name="Wu L."/>
            <person name="Ma J."/>
        </authorList>
    </citation>
    <scope>NUCLEOTIDE SEQUENCE [LARGE SCALE GENOMIC DNA]</scope>
    <source>
        <strain evidence="3">TBRC 5832</strain>
    </source>
</reference>
<dbReference type="PROSITE" id="PS51318">
    <property type="entry name" value="TAT"/>
    <property type="match status" value="1"/>
</dbReference>
<feature type="chain" id="PRO_5045062250" evidence="1">
    <location>
        <begin position="30"/>
        <end position="169"/>
    </location>
</feature>
<dbReference type="RefSeq" id="WP_378066833.1">
    <property type="nucleotide sequence ID" value="NZ_JBHSBL010000013.1"/>
</dbReference>
<dbReference type="EMBL" id="JBHSBL010000013">
    <property type="protein sequence ID" value="MFC4065847.1"/>
    <property type="molecule type" value="Genomic_DNA"/>
</dbReference>
<dbReference type="SUPFAM" id="SSF48619">
    <property type="entry name" value="Phospholipase A2, PLA2"/>
    <property type="match status" value="1"/>
</dbReference>
<proteinExistence type="predicted"/>
<evidence type="ECO:0000256" key="1">
    <source>
        <dbReference type="SAM" id="SignalP"/>
    </source>
</evidence>
<keyword evidence="1" id="KW-0732">Signal</keyword>
<protein>
    <submittedName>
        <fullName evidence="2">Phospholipase</fullName>
    </submittedName>
</protein>
<dbReference type="Gene3D" id="1.20.90.10">
    <property type="entry name" value="Phospholipase A2 domain"/>
    <property type="match status" value="1"/>
</dbReference>
<gene>
    <name evidence="2" type="ORF">ACFO0C_12975</name>
</gene>
<dbReference type="InterPro" id="IPR006311">
    <property type="entry name" value="TAT_signal"/>
</dbReference>
<dbReference type="InterPro" id="IPR036444">
    <property type="entry name" value="PLipase_A2_dom_sf"/>
</dbReference>